<dbReference type="InterPro" id="IPR014018">
    <property type="entry name" value="SecA_motor_DEAD"/>
</dbReference>
<accession>A0BXZ6</accession>
<keyword evidence="1" id="KW-0963">Cytoplasm</keyword>
<dbReference type="InterPro" id="IPR027417">
    <property type="entry name" value="P-loop_NTPase"/>
</dbReference>
<evidence type="ECO:0000256" key="3">
    <source>
        <dbReference type="ARBA" id="ARBA00023010"/>
    </source>
</evidence>
<dbReference type="GO" id="GO:0006886">
    <property type="term" value="P:intracellular protein transport"/>
    <property type="evidence" value="ECO:0007669"/>
    <property type="project" value="InterPro"/>
</dbReference>
<keyword evidence="2" id="KW-0813">Transport</keyword>
<feature type="compositionally biased region" description="Basic and acidic residues" evidence="4">
    <location>
        <begin position="919"/>
        <end position="934"/>
    </location>
</feature>
<gene>
    <name evidence="8" type="ORF">GSPATT00033266001</name>
</gene>
<evidence type="ECO:0000313" key="9">
    <source>
        <dbReference type="Proteomes" id="UP000000600"/>
    </source>
</evidence>
<dbReference type="PANTHER" id="PTHR30612">
    <property type="entry name" value="SECA INNER MEMBRANE COMPONENT OF SEC PROTEIN SECRETION SYSTEM"/>
    <property type="match status" value="1"/>
</dbReference>
<sequence>MEFEQDWTPQELQNLKQNLSKQIKSEQEITDILQFVEKNKMDRGLVEKVTQHEFQTADQFKHLACIIFESSSNPVVQNPMPAQPNKEQAQTNNQQIINDLFKEFDFLNKRSNQELLNLLQQVYSQLENQQQLNVNYINFTPSPYLLYEDLLFICIKVKEHFQYYPRPAQLLSVIELYNHNHDKGRLAQIYTGEGKSLIVAMLAILLNKKKNANVDIVTSSPVLATRDAQQLESFYKSFSVSVSHNINETQKSTIGMLPCYNCSVIYGDPHSFEADILRHEYSERDTMGNRKQEYIIVDEVDSMLIDGNSHKTLLSAPIPGMLDLTKVLRLIWDEICKTESNLSTENKVMIVDKDNYYSVDLNEYIESTLNLQLKEALYQFIPKYRLKYIDFMKKTWIENAIHAKYQLHKDCHYQIENDKLRIIDYQNTGVIHGDNMHWEKGLHQFVQLKHNLPMTSLTINTNYLSNITFFKRYKNKILGLTGTLGSQVTQNLLAKEYNVDFVFIPPFKKRLLKEETGYAASNEEEWKNAIFQAVQQQINNKRAVLIINRTIQDVNTIQMYLKQKNYNSIAYFDDSQKIDHEVKPGTLIIATNLAGRGTDLITNQELEDNGGLHVIMSFLPRNIRIQQQGFGRTGRQGRKGTAQLIVNKQENFYLGNLQTDALQDIIAFESLKVNNNNPTSLDILVILRNVNEQFYSDEIEKEMKKLENEDRCFEKFCKIAKAMVNFKEQRSAFQELEERWGLYLEENQETGLNENDIEKILNSNDAQNPKYLILDGLQKKCLERFKKAVSISENDPAAQYYKGLYQIQGNKFQDGIDSLKKAKQLFQQKIDDEKGFSTALKLNRFQIDQFSNNPKEQSNLLPKLEFDINPKQLNPQYLTQEEGFSQQMEHDSQIKQEKQRFKKQRQQKQNHENSNIENHNNENENHGNYGRENENTDINNQKNNKKLDSNDEKVKNHIIVYKGFMKNIDNILKTFKQIQSRTKKILQQIQSLLLIKKKRKMVMKINHLQINKKQSMMDPCL</sequence>
<dbReference type="InterPro" id="IPR036670">
    <property type="entry name" value="SecA_X-link_sf"/>
</dbReference>
<dbReference type="SUPFAM" id="SSF81767">
    <property type="entry name" value="Pre-protein crosslinking domain of SecA"/>
    <property type="match status" value="1"/>
</dbReference>
<dbReference type="Proteomes" id="UP000000600">
    <property type="component" value="Unassembled WGS sequence"/>
</dbReference>
<dbReference type="InterPro" id="IPR000185">
    <property type="entry name" value="SecA"/>
</dbReference>
<evidence type="ECO:0000256" key="2">
    <source>
        <dbReference type="ARBA" id="ARBA00022927"/>
    </source>
</evidence>
<protein>
    <submittedName>
        <fullName evidence="8">Uncharacterized protein</fullName>
    </submittedName>
</protein>
<reference evidence="8 9" key="1">
    <citation type="journal article" date="2006" name="Nature">
        <title>Global trends of whole-genome duplications revealed by the ciliate Paramecium tetraurelia.</title>
        <authorList>
            <consortium name="Genoscope"/>
            <person name="Aury J.-M."/>
            <person name="Jaillon O."/>
            <person name="Duret L."/>
            <person name="Noel B."/>
            <person name="Jubin C."/>
            <person name="Porcel B.M."/>
            <person name="Segurens B."/>
            <person name="Daubin V."/>
            <person name="Anthouard V."/>
            <person name="Aiach N."/>
            <person name="Arnaiz O."/>
            <person name="Billaut A."/>
            <person name="Beisson J."/>
            <person name="Blanc I."/>
            <person name="Bouhouche K."/>
            <person name="Camara F."/>
            <person name="Duharcourt S."/>
            <person name="Guigo R."/>
            <person name="Gogendeau D."/>
            <person name="Katinka M."/>
            <person name="Keller A.-M."/>
            <person name="Kissmehl R."/>
            <person name="Klotz C."/>
            <person name="Koll F."/>
            <person name="Le Moue A."/>
            <person name="Lepere C."/>
            <person name="Malinsky S."/>
            <person name="Nowacki M."/>
            <person name="Nowak J.K."/>
            <person name="Plattner H."/>
            <person name="Poulain J."/>
            <person name="Ruiz F."/>
            <person name="Serrano V."/>
            <person name="Zagulski M."/>
            <person name="Dessen P."/>
            <person name="Betermier M."/>
            <person name="Weissenbach J."/>
            <person name="Scarpelli C."/>
            <person name="Schachter V."/>
            <person name="Sperling L."/>
            <person name="Meyer E."/>
            <person name="Cohen J."/>
            <person name="Wincker P."/>
        </authorList>
    </citation>
    <scope>NUCLEOTIDE SEQUENCE [LARGE SCALE GENOMIC DNA]</scope>
    <source>
        <strain evidence="8 9">Stock d4-2</strain>
    </source>
</reference>
<evidence type="ECO:0000256" key="4">
    <source>
        <dbReference type="SAM" id="MobiDB-lite"/>
    </source>
</evidence>
<dbReference type="InterPro" id="IPR011990">
    <property type="entry name" value="TPR-like_helical_dom_sf"/>
</dbReference>
<feature type="compositionally biased region" description="Basic and acidic residues" evidence="4">
    <location>
        <begin position="888"/>
        <end position="899"/>
    </location>
</feature>
<dbReference type="PROSITE" id="PS51196">
    <property type="entry name" value="SECA_MOTOR_DEAD"/>
    <property type="match status" value="1"/>
</dbReference>
<evidence type="ECO:0000259" key="7">
    <source>
        <dbReference type="PROSITE" id="PS51196"/>
    </source>
</evidence>
<dbReference type="Pfam" id="PF01043">
    <property type="entry name" value="SecA_PP_bind"/>
    <property type="match status" value="1"/>
</dbReference>
<dbReference type="GO" id="GO:0017038">
    <property type="term" value="P:protein import"/>
    <property type="evidence" value="ECO:0007669"/>
    <property type="project" value="InterPro"/>
</dbReference>
<dbReference type="FunFam" id="3.40.50.300:FF:002701">
    <property type="entry name" value="Predicted protein"/>
    <property type="match status" value="1"/>
</dbReference>
<dbReference type="EMBL" id="CT868026">
    <property type="protein sequence ID" value="CAK63413.1"/>
    <property type="molecule type" value="Genomic_DNA"/>
</dbReference>
<dbReference type="InterPro" id="IPR011130">
    <property type="entry name" value="SecA_preprotein_X-link_dom"/>
</dbReference>
<dbReference type="FunFam" id="3.90.1440.10:FF:000008">
    <property type="entry name" value="Uncharacterized protein"/>
    <property type="match status" value="1"/>
</dbReference>
<dbReference type="AlphaFoldDB" id="A0BXZ6"/>
<evidence type="ECO:0000259" key="5">
    <source>
        <dbReference type="PROSITE" id="PS51192"/>
    </source>
</evidence>
<keyword evidence="9" id="KW-1185">Reference proteome</keyword>
<dbReference type="SUPFAM" id="SSF52540">
    <property type="entry name" value="P-loop containing nucleoside triphosphate hydrolases"/>
    <property type="match status" value="2"/>
</dbReference>
<dbReference type="GO" id="GO:0006605">
    <property type="term" value="P:protein targeting"/>
    <property type="evidence" value="ECO:0007669"/>
    <property type="project" value="InterPro"/>
</dbReference>
<evidence type="ECO:0000259" key="6">
    <source>
        <dbReference type="PROSITE" id="PS51194"/>
    </source>
</evidence>
<dbReference type="KEGG" id="ptm:GSPATT00033266001"/>
<dbReference type="SUPFAM" id="SSF48452">
    <property type="entry name" value="TPR-like"/>
    <property type="match status" value="1"/>
</dbReference>
<dbReference type="PROSITE" id="PS51192">
    <property type="entry name" value="HELICASE_ATP_BIND_1"/>
    <property type="match status" value="1"/>
</dbReference>
<name>A0BXZ6_PARTE</name>
<feature type="domain" description="Helicase C-terminal" evidence="6">
    <location>
        <begin position="533"/>
        <end position="679"/>
    </location>
</feature>
<dbReference type="PANTHER" id="PTHR30612:SF0">
    <property type="entry name" value="CHLOROPLAST PROTEIN-TRANSPORTING ATPASE"/>
    <property type="match status" value="1"/>
</dbReference>
<dbReference type="Gene3D" id="3.90.1440.10">
    <property type="entry name" value="SecA, preprotein cross-linking domain"/>
    <property type="match status" value="1"/>
</dbReference>
<dbReference type="InterPro" id="IPR011115">
    <property type="entry name" value="SecA_DEAD"/>
</dbReference>
<dbReference type="InterPro" id="IPR001650">
    <property type="entry name" value="Helicase_C-like"/>
</dbReference>
<feature type="region of interest" description="Disordered" evidence="4">
    <location>
        <begin position="883"/>
        <end position="950"/>
    </location>
</feature>
<keyword evidence="3" id="KW-0811">Translocation</keyword>
<dbReference type="OrthoDB" id="311493at2759"/>
<dbReference type="HOGENOM" id="CLU_011231_0_0_1"/>
<evidence type="ECO:0000256" key="1">
    <source>
        <dbReference type="ARBA" id="ARBA00022490"/>
    </source>
</evidence>
<dbReference type="InterPro" id="IPR014001">
    <property type="entry name" value="Helicase_ATP-bd"/>
</dbReference>
<dbReference type="GO" id="GO:0005524">
    <property type="term" value="F:ATP binding"/>
    <property type="evidence" value="ECO:0000318"/>
    <property type="project" value="GO_Central"/>
</dbReference>
<feature type="domain" description="Helicase ATP-binding" evidence="5">
    <location>
        <begin position="176"/>
        <end position="336"/>
    </location>
</feature>
<evidence type="ECO:0000313" key="8">
    <source>
        <dbReference type="EMBL" id="CAK63413.1"/>
    </source>
</evidence>
<organism evidence="8 9">
    <name type="scientific">Paramecium tetraurelia</name>
    <dbReference type="NCBI Taxonomy" id="5888"/>
    <lineage>
        <taxon>Eukaryota</taxon>
        <taxon>Sar</taxon>
        <taxon>Alveolata</taxon>
        <taxon>Ciliophora</taxon>
        <taxon>Intramacronucleata</taxon>
        <taxon>Oligohymenophorea</taxon>
        <taxon>Peniculida</taxon>
        <taxon>Parameciidae</taxon>
        <taxon>Paramecium</taxon>
    </lineage>
</organism>
<dbReference type="SMART" id="SM00957">
    <property type="entry name" value="SecA_DEAD"/>
    <property type="match status" value="1"/>
</dbReference>
<keyword evidence="2" id="KW-0653">Protein transport</keyword>
<dbReference type="RefSeq" id="XP_001430811.1">
    <property type="nucleotide sequence ID" value="XM_001430774.1"/>
</dbReference>
<dbReference type="Pfam" id="PF07517">
    <property type="entry name" value="SecA_DEAD"/>
    <property type="match status" value="1"/>
</dbReference>
<dbReference type="GeneID" id="5016600"/>
<dbReference type="GO" id="GO:0016020">
    <property type="term" value="C:membrane"/>
    <property type="evidence" value="ECO:0007669"/>
    <property type="project" value="InterPro"/>
</dbReference>
<dbReference type="InParanoid" id="A0BXZ6"/>
<dbReference type="eggNOG" id="ENOG502QS7I">
    <property type="taxonomic scope" value="Eukaryota"/>
</dbReference>
<dbReference type="STRING" id="5888.A0BXZ6"/>
<dbReference type="PROSITE" id="PS51194">
    <property type="entry name" value="HELICASE_CTER"/>
    <property type="match status" value="1"/>
</dbReference>
<dbReference type="Gene3D" id="3.40.50.300">
    <property type="entry name" value="P-loop containing nucleotide triphosphate hydrolases"/>
    <property type="match status" value="2"/>
</dbReference>
<feature type="domain" description="SecA family profile" evidence="7">
    <location>
        <begin position="75"/>
        <end position="675"/>
    </location>
</feature>
<proteinExistence type="predicted"/>